<protein>
    <submittedName>
        <fullName evidence="2">Rab-3-interacting molecule unc-10</fullName>
    </submittedName>
</protein>
<sequence>MADPLMPDLSHLSPEERAIIEQVFQRQKEEEQKEVKVTEKADKELVEIERQINERKDNAQKLVGTHDDAICQICVITKFADGIGNKCFYCQLRSCMRCGSRTHSKNKSIWACSLCQKRQSILAKTGKWFQPEDGLMPDRKDSSSSILPPLDEMDSMSAGTSNNHIIMPVHQMPNGRVNVGDEGSGNTNLATSKHPILRQPSLEPNAEYRRNDNIVPVSTNNINNSAANNHQHHIPRQHPPQKMMGPGMVNGNVQQHPQQHQSQIQVSDSRPTAFFKPQLAQNGSDANGRKDTHLVKTSNSQRTSSSKDIARGNSFGQYHHQQPFPQQQPFPSHSPVDPTGGLSLKSTTTTMLPNNTNQQQYSITTHEHSNDKRLQHQVQSPSTLPTTSQPPPAVPKNNNTIFNSAHNRHKKATSKSLTRQYRSLSSSDEDIPSTSDTHYSVDDSYHGGLHTRSNSYRQRQRHKNIASNISSENDILRYIYGSSKCKNDNREAEQDGEFMMRGIGKRSSSFRSDRGIHSSGLFTENTGLTMSDKTGTTNNLASRIKKYLSSPVTWTPTADQRRMIGHMILSRNECASLTGDLGLKVIGGHRTANGRLGAFVSKVKPGSIADTIGHLRAGDEVLEWNGRALQNISHDQVYNIIKVSRTEPSIELIVSRSTLGPNDDDILNVKRPLSARSLLLEDNYYTDAMNIQTSRPYPSNQYLLNPLEQLNPANGLTHSQSLLSGTNFSRENLHQTRHLYPKGERVLQTAYLHSPSATDPVDTDMYSHYPIHQGKGTMFGRIEISLAYSFVDRQLMVTIHRAIDLGTRPDGTMRNPYVKIFLLPDRSEKSRRQSAILADSLVPVWNESFYYQGITEALLFSRVLEVTVWDYDKYDANAFLGEVLIPFDSTPLDNQALLYPLVDMDEENPIRMQLRITKQHNMGGVRPHSELGHHSTYHSNAGKTFETDGSPFYDYYNGTMDMNKRSRPPTNYQSSTNIRRSRTYDRSNQMANSRSVGGSGYFQQNGGPQNGDVNGYEENEASYNWKQQNGSGYMSDNPYSERPPVSRRGPNAVMQPFGENALGGTRYNGGNHIPGQGRFRRPHSASGFRQQPMDPGHQQPQLGSLVTYEEGGVYENQLKDQYYEGRGNVDTRSAKGRLKYEAMQENAGGYGSDASETLSQNSGQSIQTTVIRRNYMGTEEYNTASGVTVRHEAPPGDYPDDTIEIANRPHIRRANSQKTEIQQTKEMSMKERKKSIMTRLIPGRNAPVEGKRTGFARSEEVGVPDSLSVSQDRLQAPFLKQASKESTVSTDSSHSENWMPIMPDGPLGTFVENLGPGQVVGRQVLASPCLGEINIGIAANRNEIDVEIIRAKNLVVKSGSKINPAPYVKVYLLEDKSSIAKAKTSTVSKTTNPTFQQHLVFKESPRKKMIQVTVLGDYGRLERKSFMGITLIRLDDLQLSPQPIVGWYKLFHNSSLAGTGPIRKDSENSLMGPERN</sequence>
<evidence type="ECO:0000313" key="2">
    <source>
        <dbReference type="WBParaSite" id="RSKR_0000887400.1"/>
    </source>
</evidence>
<evidence type="ECO:0000313" key="1">
    <source>
        <dbReference type="Proteomes" id="UP000095286"/>
    </source>
</evidence>
<organism evidence="1 2">
    <name type="scientific">Rhabditophanes sp. KR3021</name>
    <dbReference type="NCBI Taxonomy" id="114890"/>
    <lineage>
        <taxon>Eukaryota</taxon>
        <taxon>Metazoa</taxon>
        <taxon>Ecdysozoa</taxon>
        <taxon>Nematoda</taxon>
        <taxon>Chromadorea</taxon>
        <taxon>Rhabditida</taxon>
        <taxon>Tylenchina</taxon>
        <taxon>Panagrolaimomorpha</taxon>
        <taxon>Strongyloidoidea</taxon>
        <taxon>Alloionematidae</taxon>
        <taxon>Rhabditophanes</taxon>
    </lineage>
</organism>
<dbReference type="WBParaSite" id="RSKR_0000887400.1">
    <property type="protein sequence ID" value="RSKR_0000887400.1"/>
    <property type="gene ID" value="RSKR_0000887400"/>
</dbReference>
<name>A0AC35UA69_9BILA</name>
<proteinExistence type="predicted"/>
<accession>A0AC35UA69</accession>
<dbReference type="Proteomes" id="UP000095286">
    <property type="component" value="Unplaced"/>
</dbReference>
<reference evidence="2" key="1">
    <citation type="submission" date="2016-11" db="UniProtKB">
        <authorList>
            <consortium name="WormBaseParasite"/>
        </authorList>
    </citation>
    <scope>IDENTIFICATION</scope>
    <source>
        <strain evidence="2">KR3021</strain>
    </source>
</reference>